<sequence length="280" mass="31426">MTQVNLSNSNAKKWIIGGVILALILGLAAYRWTKGQQQEGVLTIGISPPYADLLQSVANELKPQGINVKLVEFSDWHAPNVAVQNGDIDANFFQQSVYLRNAIRETNFDLHSFAPGTGSHVGLYSKKYKSLDELPHNARVVIPNDPVNLARALILLNRAKLIELKDINNELSTVKDIKNNPKQLQFIEVEGPQTAHALNEADLIFGYPHYLKLAKAADPHDALFLDPIDKKYAILFVTRKDYEDKNQKLATFVKAFQNSEKVKAILDQDFGTGMWFEGWK</sequence>
<evidence type="ECO:0000256" key="2">
    <source>
        <dbReference type="ARBA" id="ARBA00008973"/>
    </source>
</evidence>
<evidence type="ECO:0000313" key="8">
    <source>
        <dbReference type="EMBL" id="QQN87142.1"/>
    </source>
</evidence>
<evidence type="ECO:0000256" key="4">
    <source>
        <dbReference type="ARBA" id="ARBA00023136"/>
    </source>
</evidence>
<dbReference type="Pfam" id="PF03180">
    <property type="entry name" value="Lipoprotein_9"/>
    <property type="match status" value="1"/>
</dbReference>
<evidence type="ECO:0000256" key="1">
    <source>
        <dbReference type="ARBA" id="ARBA00004635"/>
    </source>
</evidence>
<keyword evidence="7" id="KW-1133">Transmembrane helix</keyword>
<keyword evidence="4 7" id="KW-0472">Membrane</keyword>
<dbReference type="SUPFAM" id="SSF53850">
    <property type="entry name" value="Periplasmic binding protein-like II"/>
    <property type="match status" value="1"/>
</dbReference>
<name>A0A7T7WHI9_9GAMM</name>
<evidence type="ECO:0000313" key="9">
    <source>
        <dbReference type="Proteomes" id="UP000596079"/>
    </source>
</evidence>
<evidence type="ECO:0000256" key="3">
    <source>
        <dbReference type="ARBA" id="ARBA00022729"/>
    </source>
</evidence>
<dbReference type="Gene3D" id="3.40.190.10">
    <property type="entry name" value="Periplasmic binding protein-like II"/>
    <property type="match status" value="2"/>
</dbReference>
<accession>A0A7T7WHI9</accession>
<dbReference type="InterPro" id="IPR004872">
    <property type="entry name" value="Lipoprotein_NlpA"/>
</dbReference>
<keyword evidence="6" id="KW-0449">Lipoprotein</keyword>
<keyword evidence="7" id="KW-0812">Transmembrane</keyword>
<comment type="subcellular location">
    <subcellularLocation>
        <location evidence="1">Membrane</location>
        <topology evidence="1">Lipid-anchor</topology>
    </subcellularLocation>
</comment>
<keyword evidence="3" id="KW-0732">Signal</keyword>
<gene>
    <name evidence="8" type="ORF">IAQ69_09665</name>
</gene>
<protein>
    <submittedName>
        <fullName evidence="8">Methionine transporter</fullName>
    </submittedName>
</protein>
<proteinExistence type="inferred from homology"/>
<dbReference type="EMBL" id="CP060811">
    <property type="protein sequence ID" value="QQN87142.1"/>
    <property type="molecule type" value="Genomic_DNA"/>
</dbReference>
<keyword evidence="5" id="KW-0564">Palmitate</keyword>
<dbReference type="PANTHER" id="PTHR30429">
    <property type="entry name" value="D-METHIONINE-BINDING LIPOPROTEIN METQ"/>
    <property type="match status" value="1"/>
</dbReference>
<dbReference type="AlphaFoldDB" id="A0A7T7WHI9"/>
<reference evidence="8 9" key="1">
    <citation type="submission" date="2020-08" db="EMBL/GenBank/DDBJ databases">
        <title>Emergence of ISAba1-mediated novel tet(X) in Acinetobacter variabilis from a chicken farm.</title>
        <authorList>
            <person name="Peng K."/>
            <person name="Li R."/>
        </authorList>
    </citation>
    <scope>NUCLEOTIDE SEQUENCE [LARGE SCALE GENOMIC DNA]</scope>
    <source>
        <strain evidence="8 9">XM9F202-2</strain>
    </source>
</reference>
<dbReference type="PANTHER" id="PTHR30429:SF1">
    <property type="entry name" value="D-METHIONINE-BINDING LIPOPROTEIN METQ-RELATED"/>
    <property type="match status" value="1"/>
</dbReference>
<evidence type="ECO:0000256" key="6">
    <source>
        <dbReference type="ARBA" id="ARBA00023288"/>
    </source>
</evidence>
<evidence type="ECO:0000256" key="7">
    <source>
        <dbReference type="SAM" id="Phobius"/>
    </source>
</evidence>
<organism evidence="8 9">
    <name type="scientific">Acinetobacter variabilis</name>
    <dbReference type="NCBI Taxonomy" id="70346"/>
    <lineage>
        <taxon>Bacteria</taxon>
        <taxon>Pseudomonadati</taxon>
        <taxon>Pseudomonadota</taxon>
        <taxon>Gammaproteobacteria</taxon>
        <taxon>Moraxellales</taxon>
        <taxon>Moraxellaceae</taxon>
        <taxon>Acinetobacter</taxon>
    </lineage>
</organism>
<dbReference type="GO" id="GO:0016020">
    <property type="term" value="C:membrane"/>
    <property type="evidence" value="ECO:0007669"/>
    <property type="project" value="UniProtKB-SubCell"/>
</dbReference>
<dbReference type="RefSeq" id="WP_180018379.1">
    <property type="nucleotide sequence ID" value="NZ_CP060811.1"/>
</dbReference>
<comment type="similarity">
    <text evidence="2">Belongs to the NlpA lipoprotein family.</text>
</comment>
<evidence type="ECO:0000256" key="5">
    <source>
        <dbReference type="ARBA" id="ARBA00023139"/>
    </source>
</evidence>
<feature type="transmembrane region" description="Helical" evidence="7">
    <location>
        <begin position="14"/>
        <end position="32"/>
    </location>
</feature>
<dbReference type="Proteomes" id="UP000596079">
    <property type="component" value="Chromosome"/>
</dbReference>